<evidence type="ECO:0000259" key="1">
    <source>
        <dbReference type="Pfam" id="PF01935"/>
    </source>
</evidence>
<sequence>MTEIEILLRKLEPLIPERVKKWRKTLDFANPELRDLVHRQILHTAHSVLGDYQKKLLLSLPPEKIAKGNLHLGTVIYEQPKWQFALSKNELNQNLSIFGRSGAGKTNVVFHILKQLVSQKIPFLFLDWKRTARHLLPLFSDNVEVFTPGRNLSPFPFNPLIVPSGLEKSVYLNQVVDVLASAYVLGEGAKSIVHKALIASFKKEKAPSFKTVLEAIESMQTKERATGWKLTAKRAIESVAASFKSVDAEAQEQFTKSLLKQNTIIELDGLSQSAKKFLIPLLCSWVYSVQMTNQNREQLQFVVVFEEAHHVLYRQEHRSSETLMNQLLRQGRELGIGCIVVEQHPHLISSAALGNCYTTICLNQKDPTDINKAAGLSLVHDSDKHHFSMLPVGQGIVKLQDRFRQPFLLQFPLVDVTKGVMTDSVLKEYIKNAKSFRERRFFTQDLASNSRERKITASVDKRRFFLNDIGMENSPFQLLEDVVQFPEDGLNKRYKRLKLSAENGHAFKKKLLEMNLVTQGSVKTGKTSKLVLSPTTNAKKLLLGTEGIDGRASLQHEYWKKWCAKIFESFGYFTQFEWLRTAGDNSGRMDVLAWKASESVKSIALEIETGKSDVVSNVKRDLLEGMQKVVVVATDEKAYQKVEQALNSAGLLMPGIVEIILRNSFDDFHLLTRHVPNLQKEIFSGDVIRLLKDIVQFPDDGVFARYQRLGFDTKKGNRLKNLLIENSLVEPQKVQSGNAFILLLQLTDTAKKLLSQCEEKSGTIRDKATEMIPSRKRLGRREWLAAGVPQPDTCIEMLQDSTDVVSRVRNDLAEGYKKIVVVVPDKKILEKVREELSEIGLLKRIRVLVSGQF</sequence>
<dbReference type="KEGG" id="gaz:Pan241w_26120"/>
<dbReference type="OrthoDB" id="9758751at2"/>
<accession>A0A517RF72</accession>
<dbReference type="InterPro" id="IPR027417">
    <property type="entry name" value="P-loop_NTPase"/>
</dbReference>
<feature type="domain" description="Helicase HerA central" evidence="1">
    <location>
        <begin position="71"/>
        <end position="283"/>
    </location>
</feature>
<proteinExistence type="predicted"/>
<dbReference type="InterPro" id="IPR002789">
    <property type="entry name" value="HerA_central"/>
</dbReference>
<dbReference type="EMBL" id="CP036269">
    <property type="protein sequence ID" value="QDT42527.1"/>
    <property type="molecule type" value="Genomic_DNA"/>
</dbReference>
<name>A0A517RF72_9PLAN</name>
<gene>
    <name evidence="2" type="ORF">Pan241w_26120</name>
</gene>
<organism evidence="2 3">
    <name type="scientific">Gimesia alba</name>
    <dbReference type="NCBI Taxonomy" id="2527973"/>
    <lineage>
        <taxon>Bacteria</taxon>
        <taxon>Pseudomonadati</taxon>
        <taxon>Planctomycetota</taxon>
        <taxon>Planctomycetia</taxon>
        <taxon>Planctomycetales</taxon>
        <taxon>Planctomycetaceae</taxon>
        <taxon>Gimesia</taxon>
    </lineage>
</organism>
<evidence type="ECO:0000313" key="3">
    <source>
        <dbReference type="Proteomes" id="UP000317171"/>
    </source>
</evidence>
<evidence type="ECO:0000313" key="2">
    <source>
        <dbReference type="EMBL" id="QDT42527.1"/>
    </source>
</evidence>
<dbReference type="Gene3D" id="3.40.50.300">
    <property type="entry name" value="P-loop containing nucleotide triphosphate hydrolases"/>
    <property type="match status" value="2"/>
</dbReference>
<dbReference type="SUPFAM" id="SSF52540">
    <property type="entry name" value="P-loop containing nucleoside triphosphate hydrolases"/>
    <property type="match status" value="1"/>
</dbReference>
<dbReference type="RefSeq" id="WP_145215925.1">
    <property type="nucleotide sequence ID" value="NZ_CP036269.1"/>
</dbReference>
<dbReference type="PANTHER" id="PTHR30121:SF6">
    <property type="entry name" value="SLR6007 PROTEIN"/>
    <property type="match status" value="1"/>
</dbReference>
<keyword evidence="3" id="KW-1185">Reference proteome</keyword>
<dbReference type="AlphaFoldDB" id="A0A517RF72"/>
<dbReference type="PANTHER" id="PTHR30121">
    <property type="entry name" value="UNCHARACTERIZED PROTEIN YJGR-RELATED"/>
    <property type="match status" value="1"/>
</dbReference>
<reference evidence="2 3" key="1">
    <citation type="submission" date="2019-02" db="EMBL/GenBank/DDBJ databases">
        <title>Deep-cultivation of Planctomycetes and their phenomic and genomic characterization uncovers novel biology.</title>
        <authorList>
            <person name="Wiegand S."/>
            <person name="Jogler M."/>
            <person name="Boedeker C."/>
            <person name="Pinto D."/>
            <person name="Vollmers J."/>
            <person name="Rivas-Marin E."/>
            <person name="Kohn T."/>
            <person name="Peeters S.H."/>
            <person name="Heuer A."/>
            <person name="Rast P."/>
            <person name="Oberbeckmann S."/>
            <person name="Bunk B."/>
            <person name="Jeske O."/>
            <person name="Meyerdierks A."/>
            <person name="Storesund J.E."/>
            <person name="Kallscheuer N."/>
            <person name="Luecker S."/>
            <person name="Lage O.M."/>
            <person name="Pohl T."/>
            <person name="Merkel B.J."/>
            <person name="Hornburger P."/>
            <person name="Mueller R.-W."/>
            <person name="Bruemmer F."/>
            <person name="Labrenz M."/>
            <person name="Spormann A.M."/>
            <person name="Op den Camp H."/>
            <person name="Overmann J."/>
            <person name="Amann R."/>
            <person name="Jetten M.S.M."/>
            <person name="Mascher T."/>
            <person name="Medema M.H."/>
            <person name="Devos D.P."/>
            <person name="Kaster A.-K."/>
            <person name="Ovreas L."/>
            <person name="Rohde M."/>
            <person name="Galperin M.Y."/>
            <person name="Jogler C."/>
        </authorList>
    </citation>
    <scope>NUCLEOTIDE SEQUENCE [LARGE SCALE GENOMIC DNA]</scope>
    <source>
        <strain evidence="2 3">Pan241w</strain>
    </source>
</reference>
<dbReference type="InterPro" id="IPR051162">
    <property type="entry name" value="T4SS_component"/>
</dbReference>
<dbReference type="Proteomes" id="UP000317171">
    <property type="component" value="Chromosome"/>
</dbReference>
<dbReference type="Pfam" id="PF01935">
    <property type="entry name" value="DUF87"/>
    <property type="match status" value="1"/>
</dbReference>
<protein>
    <submittedName>
        <fullName evidence="2">AAA-like domain protein</fullName>
    </submittedName>
</protein>